<dbReference type="Gene3D" id="2.130.10.10">
    <property type="entry name" value="YVTN repeat-like/Quinoprotein amine dehydrogenase"/>
    <property type="match status" value="2"/>
</dbReference>
<dbReference type="InterPro" id="IPR001680">
    <property type="entry name" value="WD40_rpt"/>
</dbReference>
<dbReference type="EMBL" id="LN609396">
    <property type="protein sequence ID" value="CEF59491.1"/>
    <property type="molecule type" value="Genomic_DNA"/>
</dbReference>
<accession>A0A090MN58</accession>
<dbReference type="WormBase" id="SRAE_X000123900">
    <property type="protein sequence ID" value="SRP10343"/>
    <property type="gene ID" value="WBGene00266805"/>
</dbReference>
<dbReference type="RefSeq" id="XP_024498702.1">
    <property type="nucleotide sequence ID" value="XM_024646708.1"/>
</dbReference>
<evidence type="ECO:0000256" key="1">
    <source>
        <dbReference type="ARBA" id="ARBA00004123"/>
    </source>
</evidence>
<keyword evidence="4" id="KW-0677">Repeat</keyword>
<evidence type="ECO:0000256" key="2">
    <source>
        <dbReference type="ARBA" id="ARBA00005616"/>
    </source>
</evidence>
<dbReference type="SUPFAM" id="SSF50978">
    <property type="entry name" value="WD40 repeat-like"/>
    <property type="match status" value="1"/>
</dbReference>
<reference evidence="9" key="2">
    <citation type="submission" date="2014-09" db="EMBL/GenBank/DDBJ databases">
        <authorList>
            <person name="Aslett A.Martin."/>
        </authorList>
    </citation>
    <scope>NUCLEOTIDE SEQUENCE</scope>
    <source>
        <strain evidence="9">ED321 Heterogonic</strain>
    </source>
</reference>
<organism evidence="9">
    <name type="scientific">Strongyloides ratti</name>
    <name type="common">Parasitic roundworm</name>
    <dbReference type="NCBI Taxonomy" id="34506"/>
    <lineage>
        <taxon>Eukaryota</taxon>
        <taxon>Metazoa</taxon>
        <taxon>Ecdysozoa</taxon>
        <taxon>Nematoda</taxon>
        <taxon>Chromadorea</taxon>
        <taxon>Rhabditida</taxon>
        <taxon>Tylenchina</taxon>
        <taxon>Panagrolaimomorpha</taxon>
        <taxon>Strongyloidoidea</taxon>
        <taxon>Strongyloididae</taxon>
        <taxon>Strongyloides</taxon>
    </lineage>
</organism>
<dbReference type="InterPro" id="IPR036322">
    <property type="entry name" value="WD40_repeat_dom_sf"/>
</dbReference>
<sequence>MTSSIDGTIKLWDNRVPNSCSTISGFANPKISYDATGNYIGVVDETYVVKFFDIRTYNRGTLKTFFINDEILSKNNYIRDIKFSPNGKIFILPTSGCSFSSYDVITGEKIISYENINNWGYSNYPVEFSPCGSVLFVSCDNEVNIYNVNSGFLHKTLISQHRRNISQMKFFNNAMMLATSGDGVSLWTPDYAKIEKFKSEERKRDEIKYNNFVNHLKESAKKRDKSKIGNINGIYNMFEPLYINTEKAYQSIEYFYNNNETNIQIKEEVEEEEEVTTFNEKGNEVCNEDDINEIKNIQNNMNIEEEQKNRSRKIKKVIRKIKVKKEEQKIFEDVDMVSDDEEEEFEEVECEEEVDEYECMEENNSITVIS</sequence>
<evidence type="ECO:0000256" key="8">
    <source>
        <dbReference type="SAM" id="MobiDB-lite"/>
    </source>
</evidence>
<feature type="repeat" description="WD" evidence="6">
    <location>
        <begin position="1"/>
        <end position="13"/>
    </location>
</feature>
<evidence type="ECO:0000313" key="9">
    <source>
        <dbReference type="EMBL" id="CEF59491.1"/>
    </source>
</evidence>
<dbReference type="CTD" id="36384299"/>
<evidence type="ECO:0000256" key="6">
    <source>
        <dbReference type="PROSITE-ProRule" id="PRU00221"/>
    </source>
</evidence>
<evidence type="ECO:0000256" key="4">
    <source>
        <dbReference type="ARBA" id="ARBA00022737"/>
    </source>
</evidence>
<dbReference type="GO" id="GO:0048188">
    <property type="term" value="C:Set1C/COMPASS complex"/>
    <property type="evidence" value="ECO:0007669"/>
    <property type="project" value="TreeGrafter"/>
</dbReference>
<reference evidence="11" key="3">
    <citation type="submission" date="2020-12" db="UniProtKB">
        <authorList>
            <consortium name="WormBaseParasite"/>
        </authorList>
    </citation>
    <scope>IDENTIFICATION</scope>
</reference>
<name>A0A090MN58_STRRB</name>
<protein>
    <submittedName>
        <fullName evidence="9">WD40 repeat and WD40/YVTN repeat-like-containing domain and WD40-repeat-containing domain-containing protein</fullName>
    </submittedName>
</protein>
<evidence type="ECO:0000313" key="12">
    <source>
        <dbReference type="WormBase" id="SRAE_X000123900"/>
    </source>
</evidence>
<dbReference type="PROSITE" id="PS50082">
    <property type="entry name" value="WD_REPEATS_2"/>
    <property type="match status" value="1"/>
</dbReference>
<gene>
    <name evidence="9 11 12" type="ORF">SRAE_X000123900</name>
</gene>
<dbReference type="InterPro" id="IPR037867">
    <property type="entry name" value="Swd2/WDR82"/>
</dbReference>
<dbReference type="GO" id="GO:0003682">
    <property type="term" value="F:chromatin binding"/>
    <property type="evidence" value="ECO:0007669"/>
    <property type="project" value="TreeGrafter"/>
</dbReference>
<feature type="compositionally biased region" description="Acidic residues" evidence="8">
    <location>
        <begin position="348"/>
        <end position="361"/>
    </location>
</feature>
<keyword evidence="3 6" id="KW-0853">WD repeat</keyword>
<dbReference type="OrthoDB" id="27537at2759"/>
<keyword evidence="10" id="KW-1185">Reference proteome</keyword>
<evidence type="ECO:0000256" key="5">
    <source>
        <dbReference type="ARBA" id="ARBA00023242"/>
    </source>
</evidence>
<dbReference type="PANTHER" id="PTHR19861:SF0">
    <property type="entry name" value="WD REPEAT-CONTAINING PROTEIN 82"/>
    <property type="match status" value="1"/>
</dbReference>
<comment type="subcellular location">
    <subcellularLocation>
        <location evidence="1">Nucleus</location>
    </subcellularLocation>
</comment>
<evidence type="ECO:0000313" key="10">
    <source>
        <dbReference type="Proteomes" id="UP000035682"/>
    </source>
</evidence>
<dbReference type="InterPro" id="IPR015943">
    <property type="entry name" value="WD40/YVTN_repeat-like_dom_sf"/>
</dbReference>
<evidence type="ECO:0000256" key="7">
    <source>
        <dbReference type="SAM" id="Coils"/>
    </source>
</evidence>
<dbReference type="GeneID" id="36384299"/>
<feature type="region of interest" description="Disordered" evidence="8">
    <location>
        <begin position="348"/>
        <end position="370"/>
    </location>
</feature>
<proteinExistence type="inferred from homology"/>
<dbReference type="AlphaFoldDB" id="A0A090MN58"/>
<dbReference type="PANTHER" id="PTHR19861">
    <property type="entry name" value="WD40 REPEAT PROTEIN SWD2"/>
    <property type="match status" value="1"/>
</dbReference>
<evidence type="ECO:0000256" key="3">
    <source>
        <dbReference type="ARBA" id="ARBA00022574"/>
    </source>
</evidence>
<dbReference type="Proteomes" id="UP000035682">
    <property type="component" value="Unplaced"/>
</dbReference>
<dbReference type="WBParaSite" id="SRAE_X000123900.1">
    <property type="protein sequence ID" value="SRAE_X000123900.1"/>
    <property type="gene ID" value="WBGene00266805"/>
</dbReference>
<feature type="coiled-coil region" evidence="7">
    <location>
        <begin position="287"/>
        <end position="314"/>
    </location>
</feature>
<keyword evidence="5" id="KW-0539">Nucleus</keyword>
<keyword evidence="7" id="KW-0175">Coiled coil</keyword>
<reference evidence="10" key="1">
    <citation type="submission" date="2014-09" db="EMBL/GenBank/DDBJ databases">
        <authorList>
            <person name="Martin A.A."/>
        </authorList>
    </citation>
    <scope>NUCLEOTIDE SEQUENCE</scope>
    <source>
        <strain evidence="10">ED321</strain>
    </source>
</reference>
<dbReference type="GO" id="GO:0016070">
    <property type="term" value="P:RNA metabolic process"/>
    <property type="evidence" value="ECO:0007669"/>
    <property type="project" value="UniProtKB-ARBA"/>
</dbReference>
<comment type="similarity">
    <text evidence="2">Belongs to the WD repeat SWD2 family.</text>
</comment>
<evidence type="ECO:0000313" key="11">
    <source>
        <dbReference type="WBParaSite" id="SRAE_X000123900.1"/>
    </source>
</evidence>